<evidence type="ECO:0000256" key="12">
    <source>
        <dbReference type="SAM" id="Phobius"/>
    </source>
</evidence>
<accession>A0A1Q9DG22</accession>
<feature type="transmembrane region" description="Helical" evidence="12">
    <location>
        <begin position="339"/>
        <end position="359"/>
    </location>
</feature>
<feature type="compositionally biased region" description="Acidic residues" evidence="11">
    <location>
        <begin position="492"/>
        <end position="534"/>
    </location>
</feature>
<protein>
    <submittedName>
        <fullName evidence="14">Putative formate transporter</fullName>
    </submittedName>
</protein>
<comment type="caution">
    <text evidence="14">The sequence shown here is derived from an EMBL/GenBank/DDBJ whole genome shotgun (WGS) entry which is preliminary data.</text>
</comment>
<evidence type="ECO:0000256" key="9">
    <source>
        <dbReference type="ARBA" id="ARBA00049088"/>
    </source>
</evidence>
<feature type="transmembrane region" description="Helical" evidence="12">
    <location>
        <begin position="45"/>
        <end position="69"/>
    </location>
</feature>
<keyword evidence="13" id="KW-0732">Signal</keyword>
<dbReference type="PANTHER" id="PTHR30520:SF6">
    <property type="entry name" value="FORMATE_NITRATE FAMILY TRANSPORTER (EUROFUNG)"/>
    <property type="match status" value="1"/>
</dbReference>
<reference evidence="14 15" key="1">
    <citation type="submission" date="2016-02" db="EMBL/GenBank/DDBJ databases">
        <title>Genome analysis of coral dinoflagellate symbionts highlights evolutionary adaptations to a symbiotic lifestyle.</title>
        <authorList>
            <person name="Aranda M."/>
            <person name="Li Y."/>
            <person name="Liew Y.J."/>
            <person name="Baumgarten S."/>
            <person name="Simakov O."/>
            <person name="Wilson M."/>
            <person name="Piel J."/>
            <person name="Ashoor H."/>
            <person name="Bougouffa S."/>
            <person name="Bajic V.B."/>
            <person name="Ryu T."/>
            <person name="Ravasi T."/>
            <person name="Bayer T."/>
            <person name="Micklem G."/>
            <person name="Kim H."/>
            <person name="Bhak J."/>
            <person name="Lajeunesse T.C."/>
            <person name="Voolstra C.R."/>
        </authorList>
    </citation>
    <scope>NUCLEOTIDE SEQUENCE [LARGE SCALE GENOMIC DNA]</scope>
    <source>
        <strain evidence="14 15">CCMP2467</strain>
    </source>
</reference>
<feature type="transmembrane region" description="Helical" evidence="12">
    <location>
        <begin position="298"/>
        <end position="319"/>
    </location>
</feature>
<sequence>MAGAPAWLALQLGAVAVVSATLPQCTSDVVQFVDLFENGWHCDDISVKCIIMIQGPILIIVTLITIAMVAIVVTALFNITIAIILSSITIIPVPQRTWETNGEVEKWLAPELCAAAFGIALAGRHRSRRHHCLQRRVEKVELAMAGQPDETYRSLILEEPHPCLQFFDGEDWCAAAFGIALAGRHRSRRHHCLQRRVEKVELAMAGQPDETYRSLILEAAQGKEICARSIAKLRAPTAFGAAAHGGACIGLAFLLTLLVAGMKSGGQLFTNNAALLSLGLFSGEVSLSAFLRNWITTYLGNMLGMGAAMAVAASTGLLTATPLQVVTSLATQSKLRGEMETMCSAGFCTLLVFLASWTATVARKETKGRLMGLWFCASFYLAVGFERVVTDVFFLPPILFCNGSFGLSDVLMQSWLPVSFGTAAAFSLLVLASKCFRTVRQKDLEVVILSRRLLGEAFEELQRDAEEQTADGKKRGVKGPLPVAIDPRKEHDEDDDDEGDDEDDDEDDDDDDDDADDDDDDDDGDDDDDDDDDFETPRTSLLAAASEAQTYLPIGPGVGVLSRPVEAAIARSAFAISFLSFSGSLSFLVSTFHTAHIHRLATALPLSGL</sequence>
<dbReference type="Gene3D" id="1.20.1080.10">
    <property type="entry name" value="Glycerol uptake facilitator protein"/>
    <property type="match status" value="1"/>
</dbReference>
<evidence type="ECO:0000313" key="15">
    <source>
        <dbReference type="Proteomes" id="UP000186817"/>
    </source>
</evidence>
<dbReference type="InterPro" id="IPR000292">
    <property type="entry name" value="For/NO2_transpt"/>
</dbReference>
<evidence type="ECO:0000256" key="4">
    <source>
        <dbReference type="ARBA" id="ARBA00022989"/>
    </source>
</evidence>
<evidence type="ECO:0000256" key="6">
    <source>
        <dbReference type="ARBA" id="ARBA00034245"/>
    </source>
</evidence>
<dbReference type="PANTHER" id="PTHR30520">
    <property type="entry name" value="FORMATE TRANSPORTER-RELATED"/>
    <property type="match status" value="1"/>
</dbReference>
<comment type="catalytic activity">
    <reaction evidence="7">
        <text>pyruvate(out) + H(+)(out) = pyruvate(in) + H(+)(in)</text>
        <dbReference type="Rhea" id="RHEA:64720"/>
        <dbReference type="ChEBI" id="CHEBI:15361"/>
        <dbReference type="ChEBI" id="CHEBI:15378"/>
    </reaction>
</comment>
<dbReference type="EMBL" id="LSRX01000557">
    <property type="protein sequence ID" value="OLP94095.1"/>
    <property type="molecule type" value="Genomic_DNA"/>
</dbReference>
<organism evidence="14 15">
    <name type="scientific">Symbiodinium microadriaticum</name>
    <name type="common">Dinoflagellate</name>
    <name type="synonym">Zooxanthella microadriatica</name>
    <dbReference type="NCBI Taxonomy" id="2951"/>
    <lineage>
        <taxon>Eukaryota</taxon>
        <taxon>Sar</taxon>
        <taxon>Alveolata</taxon>
        <taxon>Dinophyceae</taxon>
        <taxon>Suessiales</taxon>
        <taxon>Symbiodiniaceae</taxon>
        <taxon>Symbiodinium</taxon>
    </lineage>
</organism>
<feature type="region of interest" description="Disordered" evidence="11">
    <location>
        <begin position="465"/>
        <end position="536"/>
    </location>
</feature>
<name>A0A1Q9DG22_SYMMI</name>
<comment type="subunit">
    <text evidence="2">Homopentamer.</text>
</comment>
<dbReference type="GO" id="GO:0015499">
    <property type="term" value="F:formate transmembrane transporter activity"/>
    <property type="evidence" value="ECO:0007669"/>
    <property type="project" value="TreeGrafter"/>
</dbReference>
<feature type="compositionally biased region" description="Basic and acidic residues" evidence="11">
    <location>
        <begin position="465"/>
        <end position="474"/>
    </location>
</feature>
<evidence type="ECO:0000256" key="7">
    <source>
        <dbReference type="ARBA" id="ARBA00047693"/>
    </source>
</evidence>
<comment type="catalytic activity">
    <reaction evidence="6">
        <text>(S)-lactate(in) + H(+)(in) = (S)-lactate(out) + H(+)(out)</text>
        <dbReference type="Rhea" id="RHEA:29415"/>
        <dbReference type="ChEBI" id="CHEBI:15378"/>
        <dbReference type="ChEBI" id="CHEBI:16651"/>
    </reaction>
</comment>
<evidence type="ECO:0000256" key="5">
    <source>
        <dbReference type="ARBA" id="ARBA00023136"/>
    </source>
</evidence>
<evidence type="ECO:0000256" key="13">
    <source>
        <dbReference type="SAM" id="SignalP"/>
    </source>
</evidence>
<dbReference type="GO" id="GO:0005886">
    <property type="term" value="C:plasma membrane"/>
    <property type="evidence" value="ECO:0007669"/>
    <property type="project" value="UniProtKB-SubCell"/>
</dbReference>
<proteinExistence type="inferred from homology"/>
<evidence type="ECO:0000256" key="1">
    <source>
        <dbReference type="ARBA" id="ARBA00004651"/>
    </source>
</evidence>
<feature type="transmembrane region" description="Helical" evidence="12">
    <location>
        <begin position="273"/>
        <end position="291"/>
    </location>
</feature>
<gene>
    <name evidence="14" type="primary">fdhC</name>
    <name evidence="14" type="ORF">AK812_SmicGene23924</name>
</gene>
<dbReference type="Proteomes" id="UP000186817">
    <property type="component" value="Unassembled WGS sequence"/>
</dbReference>
<evidence type="ECO:0000256" key="3">
    <source>
        <dbReference type="ARBA" id="ARBA00022692"/>
    </source>
</evidence>
<comment type="similarity">
    <text evidence="10">Belongs to the FNT transporter (TC 1.A.16) family.</text>
</comment>
<dbReference type="InterPro" id="IPR023271">
    <property type="entry name" value="Aquaporin-like"/>
</dbReference>
<keyword evidence="3 12" id="KW-0812">Transmembrane</keyword>
<keyword evidence="4 12" id="KW-1133">Transmembrane helix</keyword>
<comment type="catalytic activity">
    <reaction evidence="9">
        <text>acetate(out) + H(+)(out) = acetate(in) + H(+)(in)</text>
        <dbReference type="Rhea" id="RHEA:71803"/>
        <dbReference type="ChEBI" id="CHEBI:15378"/>
        <dbReference type="ChEBI" id="CHEBI:30089"/>
    </reaction>
</comment>
<feature type="transmembrane region" description="Helical" evidence="12">
    <location>
        <begin position="371"/>
        <end position="395"/>
    </location>
</feature>
<dbReference type="AlphaFoldDB" id="A0A1Q9DG22"/>
<evidence type="ECO:0000256" key="8">
    <source>
        <dbReference type="ARBA" id="ARBA00049016"/>
    </source>
</evidence>
<feature type="chain" id="PRO_5012615807" evidence="13">
    <location>
        <begin position="21"/>
        <end position="609"/>
    </location>
</feature>
<comment type="catalytic activity">
    <reaction evidence="8">
        <text>formate(in) + H(+)(in) = formate(out) + H(+)(out)</text>
        <dbReference type="Rhea" id="RHEA:80887"/>
        <dbReference type="ChEBI" id="CHEBI:15378"/>
        <dbReference type="ChEBI" id="CHEBI:15740"/>
    </reaction>
</comment>
<evidence type="ECO:0000256" key="11">
    <source>
        <dbReference type="SAM" id="MobiDB-lite"/>
    </source>
</evidence>
<keyword evidence="5 12" id="KW-0472">Membrane</keyword>
<feature type="transmembrane region" description="Helical" evidence="12">
    <location>
        <begin position="238"/>
        <end position="261"/>
    </location>
</feature>
<evidence type="ECO:0000256" key="2">
    <source>
        <dbReference type="ARBA" id="ARBA00011255"/>
    </source>
</evidence>
<evidence type="ECO:0000313" key="14">
    <source>
        <dbReference type="EMBL" id="OLP94095.1"/>
    </source>
</evidence>
<evidence type="ECO:0000256" key="10">
    <source>
        <dbReference type="ARBA" id="ARBA00049660"/>
    </source>
</evidence>
<dbReference type="Pfam" id="PF01226">
    <property type="entry name" value="Form_Nir_trans"/>
    <property type="match status" value="1"/>
</dbReference>
<keyword evidence="15" id="KW-1185">Reference proteome</keyword>
<dbReference type="InterPro" id="IPR016024">
    <property type="entry name" value="ARM-type_fold"/>
</dbReference>
<feature type="transmembrane region" description="Helical" evidence="12">
    <location>
        <begin position="415"/>
        <end position="432"/>
    </location>
</feature>
<feature type="signal peptide" evidence="13">
    <location>
        <begin position="1"/>
        <end position="20"/>
    </location>
</feature>
<comment type="subcellular location">
    <subcellularLocation>
        <location evidence="1">Cell membrane</location>
        <topology evidence="1">Multi-pass membrane protein</topology>
    </subcellularLocation>
</comment>
<dbReference type="SUPFAM" id="SSF48371">
    <property type="entry name" value="ARM repeat"/>
    <property type="match status" value="1"/>
</dbReference>